<evidence type="ECO:0000259" key="8">
    <source>
        <dbReference type="Pfam" id="PF02770"/>
    </source>
</evidence>
<dbReference type="Gene3D" id="1.20.140.10">
    <property type="entry name" value="Butyryl-CoA Dehydrogenase, subunit A, domain 3"/>
    <property type="match status" value="1"/>
</dbReference>
<dbReference type="InterPro" id="IPR013786">
    <property type="entry name" value="AcylCoA_DH/ox_N"/>
</dbReference>
<comment type="cofactor">
    <cofactor evidence="1 6">
        <name>FAD</name>
        <dbReference type="ChEBI" id="CHEBI:57692"/>
    </cofactor>
</comment>
<dbReference type="FunFam" id="2.40.110.10:FF:000011">
    <property type="entry name" value="Acyl-CoA dehydrogenase FadE34"/>
    <property type="match status" value="1"/>
</dbReference>
<evidence type="ECO:0000313" key="11">
    <source>
        <dbReference type="Proteomes" id="UP000199615"/>
    </source>
</evidence>
<name>A0A1H8WV05_9BRAD</name>
<comment type="similarity">
    <text evidence="2 6">Belongs to the acyl-CoA dehydrogenase family.</text>
</comment>
<sequence length="398" mass="43453">MDMTFGDAELAFQQEVCDFIAANLTPDMKRAESLNASVFSEPETGVPWQRALNAKGWGAPGWPVEYGGTGWTPAQRWIFETECAHAGVPSPTPMGVKMVGPVIIGFGSPEQKNYFLPRILSCEDYWCQGYSEPGSGSDLSSLKTRAVRDGDEYVINGTKIWTTHAHNANMMFALVRTSDEPRQQDGISFVLIDMKSPGITIRPILTIGGDHEVNQVFFDDVRIPASNLVGEEGKGWTYGKYLLEFERGSGIASAKLRKALHRTAALAESDATGRAIEDPDIAIRMSEAEVDIDALEMTELRVLSALQNGQNPGAVSSILKLRTSEIYQAVSRLGVDVIGNDGLYVEPTRPLHRLNAPPAIPEDELAVMPTHLNGRAYTIFGGTSEIQRDIISKLVLGL</sequence>
<dbReference type="AlphaFoldDB" id="A0A1H8WV05"/>
<evidence type="ECO:0000259" key="7">
    <source>
        <dbReference type="Pfam" id="PF00441"/>
    </source>
</evidence>
<keyword evidence="3 6" id="KW-0285">Flavoprotein</keyword>
<proteinExistence type="inferred from homology"/>
<evidence type="ECO:0000256" key="3">
    <source>
        <dbReference type="ARBA" id="ARBA00022630"/>
    </source>
</evidence>
<evidence type="ECO:0000256" key="6">
    <source>
        <dbReference type="RuleBase" id="RU362125"/>
    </source>
</evidence>
<feature type="domain" description="Acyl-CoA dehydrogenase/oxidase C-terminal" evidence="7">
    <location>
        <begin position="233"/>
        <end position="394"/>
    </location>
</feature>
<protein>
    <submittedName>
        <fullName evidence="10">Acyl-CoA dehydrogenase</fullName>
    </submittedName>
</protein>
<keyword evidence="5 6" id="KW-0560">Oxidoreductase</keyword>
<dbReference type="Proteomes" id="UP000199615">
    <property type="component" value="Unassembled WGS sequence"/>
</dbReference>
<dbReference type="InterPro" id="IPR037069">
    <property type="entry name" value="AcylCoA_DH/ox_N_sf"/>
</dbReference>
<dbReference type="RefSeq" id="WP_092686112.1">
    <property type="nucleotide sequence ID" value="NZ_FODT01000014.1"/>
</dbReference>
<dbReference type="GO" id="GO:0005886">
    <property type="term" value="C:plasma membrane"/>
    <property type="evidence" value="ECO:0007669"/>
    <property type="project" value="TreeGrafter"/>
</dbReference>
<evidence type="ECO:0000256" key="1">
    <source>
        <dbReference type="ARBA" id="ARBA00001974"/>
    </source>
</evidence>
<dbReference type="Pfam" id="PF02770">
    <property type="entry name" value="Acyl-CoA_dh_M"/>
    <property type="match status" value="1"/>
</dbReference>
<dbReference type="InterPro" id="IPR036250">
    <property type="entry name" value="AcylCo_DH-like_C"/>
</dbReference>
<organism evidence="10 11">
    <name type="scientific">Rhodopseudomonas pseudopalustris</name>
    <dbReference type="NCBI Taxonomy" id="1513892"/>
    <lineage>
        <taxon>Bacteria</taxon>
        <taxon>Pseudomonadati</taxon>
        <taxon>Pseudomonadota</taxon>
        <taxon>Alphaproteobacteria</taxon>
        <taxon>Hyphomicrobiales</taxon>
        <taxon>Nitrobacteraceae</taxon>
        <taxon>Rhodopseudomonas</taxon>
    </lineage>
</organism>
<keyword evidence="4 6" id="KW-0274">FAD</keyword>
<dbReference type="SUPFAM" id="SSF56645">
    <property type="entry name" value="Acyl-CoA dehydrogenase NM domain-like"/>
    <property type="match status" value="1"/>
</dbReference>
<dbReference type="InterPro" id="IPR009075">
    <property type="entry name" value="AcylCo_DH/oxidase_C"/>
</dbReference>
<dbReference type="InterPro" id="IPR046373">
    <property type="entry name" value="Acyl-CoA_Oxase/DH_mid-dom_sf"/>
</dbReference>
<evidence type="ECO:0000313" key="10">
    <source>
        <dbReference type="EMBL" id="SEP31530.1"/>
    </source>
</evidence>
<dbReference type="OrthoDB" id="9775090at2"/>
<evidence type="ECO:0000256" key="2">
    <source>
        <dbReference type="ARBA" id="ARBA00009347"/>
    </source>
</evidence>
<dbReference type="InterPro" id="IPR006091">
    <property type="entry name" value="Acyl-CoA_Oxase/DH_mid-dom"/>
</dbReference>
<gene>
    <name evidence="10" type="ORF">SAMN05444123_11438</name>
</gene>
<evidence type="ECO:0000259" key="9">
    <source>
        <dbReference type="Pfam" id="PF02771"/>
    </source>
</evidence>
<dbReference type="Pfam" id="PF00441">
    <property type="entry name" value="Acyl-CoA_dh_1"/>
    <property type="match status" value="1"/>
</dbReference>
<dbReference type="Gene3D" id="2.40.110.10">
    <property type="entry name" value="Butyryl-CoA Dehydrogenase, subunit A, domain 2"/>
    <property type="match status" value="1"/>
</dbReference>
<keyword evidence="11" id="KW-1185">Reference proteome</keyword>
<accession>A0A1H8WV05</accession>
<dbReference type="EMBL" id="FODT01000014">
    <property type="protein sequence ID" value="SEP31530.1"/>
    <property type="molecule type" value="Genomic_DNA"/>
</dbReference>
<dbReference type="Gene3D" id="1.10.540.10">
    <property type="entry name" value="Acyl-CoA dehydrogenase/oxidase, N-terminal domain"/>
    <property type="match status" value="1"/>
</dbReference>
<feature type="domain" description="Acyl-CoA dehydrogenase/oxidase N-terminal" evidence="9">
    <location>
        <begin position="8"/>
        <end position="122"/>
    </location>
</feature>
<dbReference type="GO" id="GO:0016627">
    <property type="term" value="F:oxidoreductase activity, acting on the CH-CH group of donors"/>
    <property type="evidence" value="ECO:0007669"/>
    <property type="project" value="InterPro"/>
</dbReference>
<feature type="domain" description="Acyl-CoA oxidase/dehydrogenase middle" evidence="8">
    <location>
        <begin position="127"/>
        <end position="221"/>
    </location>
</feature>
<dbReference type="GO" id="GO:0050660">
    <property type="term" value="F:flavin adenine dinucleotide binding"/>
    <property type="evidence" value="ECO:0007669"/>
    <property type="project" value="InterPro"/>
</dbReference>
<dbReference type="InterPro" id="IPR052161">
    <property type="entry name" value="Mycobact_Acyl-CoA_DH"/>
</dbReference>
<dbReference type="InterPro" id="IPR009100">
    <property type="entry name" value="AcylCoA_DH/oxidase_NM_dom_sf"/>
</dbReference>
<dbReference type="SUPFAM" id="SSF47203">
    <property type="entry name" value="Acyl-CoA dehydrogenase C-terminal domain-like"/>
    <property type="match status" value="1"/>
</dbReference>
<evidence type="ECO:0000256" key="4">
    <source>
        <dbReference type="ARBA" id="ARBA00022827"/>
    </source>
</evidence>
<dbReference type="Pfam" id="PF02771">
    <property type="entry name" value="Acyl-CoA_dh_N"/>
    <property type="match status" value="1"/>
</dbReference>
<dbReference type="PANTHER" id="PTHR43292">
    <property type="entry name" value="ACYL-COA DEHYDROGENASE"/>
    <property type="match status" value="1"/>
</dbReference>
<dbReference type="PANTHER" id="PTHR43292:SF3">
    <property type="entry name" value="ACYL-COA DEHYDROGENASE FADE29"/>
    <property type="match status" value="1"/>
</dbReference>
<reference evidence="11" key="1">
    <citation type="submission" date="2016-10" db="EMBL/GenBank/DDBJ databases">
        <authorList>
            <person name="Varghese N."/>
            <person name="Submissions S."/>
        </authorList>
    </citation>
    <scope>NUCLEOTIDE SEQUENCE [LARGE SCALE GENOMIC DNA]</scope>
    <source>
        <strain evidence="11">DSM 123</strain>
    </source>
</reference>
<evidence type="ECO:0000256" key="5">
    <source>
        <dbReference type="ARBA" id="ARBA00023002"/>
    </source>
</evidence>